<evidence type="ECO:0000313" key="3">
    <source>
        <dbReference type="Proteomes" id="UP000617734"/>
    </source>
</evidence>
<dbReference type="InterPro" id="IPR041399">
    <property type="entry name" value="Catalase_large_C"/>
</dbReference>
<dbReference type="Gene3D" id="3.40.50.880">
    <property type="match status" value="1"/>
</dbReference>
<organism evidence="2 3">
    <name type="scientific">Kitasatospora indigofera</name>
    <dbReference type="NCBI Taxonomy" id="67307"/>
    <lineage>
        <taxon>Bacteria</taxon>
        <taxon>Bacillati</taxon>
        <taxon>Actinomycetota</taxon>
        <taxon>Actinomycetes</taxon>
        <taxon>Kitasatosporales</taxon>
        <taxon>Streptomycetaceae</taxon>
        <taxon>Kitasatospora</taxon>
    </lineage>
</organism>
<protein>
    <recommendedName>
        <fullName evidence="1">Large catalase C-terminal domain-containing protein</fullName>
    </recommendedName>
</protein>
<dbReference type="Pfam" id="PF18011">
    <property type="entry name" value="Catalase_C"/>
    <property type="match status" value="1"/>
</dbReference>
<evidence type="ECO:0000313" key="2">
    <source>
        <dbReference type="EMBL" id="GHE27422.1"/>
    </source>
</evidence>
<sequence>MDSRVALLAGGAYRHAKPIAVLPGAEAVLAGADPAAAGVIAGDDAGELVAALTGLLVSHRVWERFPPARS</sequence>
<name>A0A918YW84_9ACTN</name>
<dbReference type="RefSeq" id="WP_190215851.1">
    <property type="nucleotide sequence ID" value="NZ_BNBO01000103.1"/>
</dbReference>
<proteinExistence type="predicted"/>
<evidence type="ECO:0000259" key="1">
    <source>
        <dbReference type="Pfam" id="PF18011"/>
    </source>
</evidence>
<keyword evidence="3" id="KW-1185">Reference proteome</keyword>
<feature type="domain" description="Large catalase C-terminal" evidence="1">
    <location>
        <begin position="4"/>
        <end position="66"/>
    </location>
</feature>
<gene>
    <name evidence="2" type="ORF">GCM10018781_80030</name>
</gene>
<reference evidence="2" key="2">
    <citation type="submission" date="2020-09" db="EMBL/GenBank/DDBJ databases">
        <authorList>
            <person name="Sun Q."/>
            <person name="Ohkuma M."/>
        </authorList>
    </citation>
    <scope>NUCLEOTIDE SEQUENCE</scope>
    <source>
        <strain evidence="2">JCM 4646</strain>
    </source>
</reference>
<dbReference type="Proteomes" id="UP000617734">
    <property type="component" value="Unassembled WGS sequence"/>
</dbReference>
<comment type="caution">
    <text evidence="2">The sequence shown here is derived from an EMBL/GenBank/DDBJ whole genome shotgun (WGS) entry which is preliminary data.</text>
</comment>
<dbReference type="AlphaFoldDB" id="A0A918YW84"/>
<reference evidence="2" key="1">
    <citation type="journal article" date="2014" name="Int. J. Syst. Evol. Microbiol.">
        <title>Complete genome sequence of Corynebacterium casei LMG S-19264T (=DSM 44701T), isolated from a smear-ripened cheese.</title>
        <authorList>
            <consortium name="US DOE Joint Genome Institute (JGI-PGF)"/>
            <person name="Walter F."/>
            <person name="Albersmeier A."/>
            <person name="Kalinowski J."/>
            <person name="Ruckert C."/>
        </authorList>
    </citation>
    <scope>NUCLEOTIDE SEQUENCE</scope>
    <source>
        <strain evidence="2">JCM 4646</strain>
    </source>
</reference>
<dbReference type="GeneID" id="95358209"/>
<dbReference type="InterPro" id="IPR029062">
    <property type="entry name" value="Class_I_gatase-like"/>
</dbReference>
<accession>A0A918YW84</accession>
<dbReference type="EMBL" id="BNBO01000103">
    <property type="protein sequence ID" value="GHE27422.1"/>
    <property type="molecule type" value="Genomic_DNA"/>
</dbReference>